<dbReference type="RefSeq" id="WP_192283342.1">
    <property type="nucleotide sequence ID" value="NZ_JBHSTT010000032.1"/>
</dbReference>
<dbReference type="CDD" id="cd10150">
    <property type="entry name" value="CobN_like"/>
    <property type="match status" value="1"/>
</dbReference>
<organism evidence="3 4">
    <name type="scientific">Methylorubrum zatmanii</name>
    <dbReference type="NCBI Taxonomy" id="29429"/>
    <lineage>
        <taxon>Bacteria</taxon>
        <taxon>Pseudomonadati</taxon>
        <taxon>Pseudomonadota</taxon>
        <taxon>Alphaproteobacteria</taxon>
        <taxon>Hyphomicrobiales</taxon>
        <taxon>Methylobacteriaceae</taxon>
        <taxon>Methylorubrum</taxon>
    </lineage>
</organism>
<dbReference type="GO" id="GO:0051116">
    <property type="term" value="F:cobaltochelatase activity"/>
    <property type="evidence" value="ECO:0007669"/>
    <property type="project" value="UniProtKB-EC"/>
</dbReference>
<dbReference type="PANTHER" id="PTHR44119:SF4">
    <property type="entry name" value="AEROBIC COBALTOCHELATASE SUBUNIT COBN"/>
    <property type="match status" value="1"/>
</dbReference>
<evidence type="ECO:0000313" key="4">
    <source>
        <dbReference type="Proteomes" id="UP001596237"/>
    </source>
</evidence>
<proteinExistence type="predicted"/>
<dbReference type="Pfam" id="PF02514">
    <property type="entry name" value="CobN-Mg_chel"/>
    <property type="match status" value="2"/>
</dbReference>
<sequence>MHLIRLDTVSLDEGEAAVDLGQSPGEIVFLSLTDTDLAAVARAHAGEPGLPSLRLAKMAQLRHPMSVDLYVDAVIARAKVCVIRCLGGLDYWRYGIERAAAVARAQGVKLAVLPGDDRPDPRLDAFSTLPPETCARLDAYFRAGGPDNLKNLLRRLAAEAGASCEAAPPQALPRGFAWCAGCGVLSVEAALRAAGPGPLALLLVYRSAVLSGETGPAAQLAASLGLRGIACLTLAVSSLKDPEAVAVLRAALALRRPDIVLAATAFSARDEAGFVLDAADCPVLQAYTLGAPRAAWAASGRGMNAADLAMQVALPEFDGRLSGFPISFKEEAEAVEGFAERRAVPDPAGIAALTERAAAWIRLRRTPRDKRRLAMVLSDYPARGGRAGYAVGLDTPESARAIAADLAEAGFGAGDLPEATTLMAALTEGEPGFAVPLATYAAWFDGLPEERRADLTDRWGAPEDDPLCRDGAFRFRMVRADPAGGGGLTLFLQPDRGRAADRKAGYHDPDEPPTHAYLAFYLGLRRDFDALIHLGTHGTTEWLPGKAVALSPGCWPALAVGALPVVYPFIVDDPGEAAPLKRRLGGIALGHLTPTVEAAGLTPEAAALRELVEEYSAASVLDPRRAGLIAEAILDEAASAGLLEGAGVDAGTPMADALTALDAHLCDLGETPFRDGLHVFGRAPADAAEPVRASARAERAALVAALDGRFVAPGPAGSPSRGRRDVMPTGRNLTTLDPRSLPTRAATMLGTRAADAVVRRYLQDEGEYPARIVMDLWASPTLRTGGEDVAHALALMGVRPIWDHASTRVTGFEILPLALLDRPRIDVTCRVSGAFRDTFPETLALLDRAARAVAAREEEDEENPLAAARRRGDSAARIYGGAPGRYGAGTAETALDGAWDGRADLGQAYLAATTHAYGDAEGEDAGFAARVAAADAYVHAFDVAERDLLDGDAAADAMGGFSAAAASEGRAPALYSLDVSNPEAPRARTAREDVARLIRGRLGHPRWIAAQLRHGYRGAQEFAQGIDAVFVLAATTDAVSHADLDRLYGAWIADPEVFDALRAANPEATRAILERFEALRARGLWHSRRNAAPADALLAAE</sequence>
<accession>A0ABW1WRH0</accession>
<gene>
    <name evidence="3" type="primary">cobN</name>
    <name evidence="3" type="ORF">ACFQDP_09960</name>
</gene>
<dbReference type="PANTHER" id="PTHR44119">
    <property type="entry name" value="MAGNESIUM-CHELATASE SUBUNIT CHLH, CHLOROPLASTIC"/>
    <property type="match status" value="1"/>
</dbReference>
<comment type="caution">
    <text evidence="3">The sequence shown here is derived from an EMBL/GenBank/DDBJ whole genome shotgun (WGS) entry which is preliminary data.</text>
</comment>
<evidence type="ECO:0000259" key="2">
    <source>
        <dbReference type="Pfam" id="PF02514"/>
    </source>
</evidence>
<reference evidence="4" key="1">
    <citation type="journal article" date="2019" name="Int. J. Syst. Evol. Microbiol.">
        <title>The Global Catalogue of Microorganisms (GCM) 10K type strain sequencing project: providing services to taxonomists for standard genome sequencing and annotation.</title>
        <authorList>
            <consortium name="The Broad Institute Genomics Platform"/>
            <consortium name="The Broad Institute Genome Sequencing Center for Infectious Disease"/>
            <person name="Wu L."/>
            <person name="Ma J."/>
        </authorList>
    </citation>
    <scope>NUCLEOTIDE SEQUENCE [LARGE SCALE GENOMIC DNA]</scope>
    <source>
        <strain evidence="4">CCUG 36916</strain>
    </source>
</reference>
<name>A0ABW1WRH0_9HYPH</name>
<evidence type="ECO:0000313" key="3">
    <source>
        <dbReference type="EMBL" id="MFC6389659.1"/>
    </source>
</evidence>
<dbReference type="EMBL" id="JBHSTT010000032">
    <property type="protein sequence ID" value="MFC6389659.1"/>
    <property type="molecule type" value="Genomic_DNA"/>
</dbReference>
<protein>
    <submittedName>
        <fullName evidence="3">Cobaltochelatase subunit CobN</fullName>
        <ecNumber evidence="3">6.6.1.2</ecNumber>
    </submittedName>
</protein>
<dbReference type="EC" id="6.6.1.2" evidence="3"/>
<evidence type="ECO:0000256" key="1">
    <source>
        <dbReference type="SAM" id="MobiDB-lite"/>
    </source>
</evidence>
<dbReference type="InterPro" id="IPR003672">
    <property type="entry name" value="CobN/Mg_chltase"/>
</dbReference>
<feature type="domain" description="CobN/magnesium chelatase" evidence="2">
    <location>
        <begin position="691"/>
        <end position="1089"/>
    </location>
</feature>
<keyword evidence="4" id="KW-1185">Reference proteome</keyword>
<dbReference type="NCBIfam" id="NF008973">
    <property type="entry name" value="PRK12321.1"/>
    <property type="match status" value="1"/>
</dbReference>
<dbReference type="Proteomes" id="UP001596237">
    <property type="component" value="Unassembled WGS sequence"/>
</dbReference>
<feature type="region of interest" description="Disordered" evidence="1">
    <location>
        <begin position="713"/>
        <end position="732"/>
    </location>
</feature>
<keyword evidence="3" id="KW-0436">Ligase</keyword>
<feature type="domain" description="CobN/magnesium chelatase" evidence="2">
    <location>
        <begin position="139"/>
        <end position="687"/>
    </location>
</feature>